<feature type="region of interest" description="Disordered" evidence="1">
    <location>
        <begin position="973"/>
        <end position="999"/>
    </location>
</feature>
<feature type="chain" id="PRO_5045587274" description="Verru_Chthon cassette protein A" evidence="2">
    <location>
        <begin position="22"/>
        <end position="1143"/>
    </location>
</feature>
<evidence type="ECO:0000313" key="3">
    <source>
        <dbReference type="EMBL" id="BCX49594.1"/>
    </source>
</evidence>
<reference evidence="3 4" key="1">
    <citation type="submission" date="2021-06" db="EMBL/GenBank/DDBJ databases">
        <title>Complete genome of Haloferula helveola possessing various polysaccharide degrading enzymes.</title>
        <authorList>
            <person name="Takami H."/>
            <person name="Huang C."/>
            <person name="Hamasaki K."/>
        </authorList>
    </citation>
    <scope>NUCLEOTIDE SEQUENCE [LARGE SCALE GENOMIC DNA]</scope>
    <source>
        <strain evidence="3 4">CN-1</strain>
    </source>
</reference>
<proteinExistence type="predicted"/>
<feature type="region of interest" description="Disordered" evidence="1">
    <location>
        <begin position="62"/>
        <end position="84"/>
    </location>
</feature>
<evidence type="ECO:0008006" key="5">
    <source>
        <dbReference type="Google" id="ProtNLM"/>
    </source>
</evidence>
<evidence type="ECO:0000256" key="2">
    <source>
        <dbReference type="SAM" id="SignalP"/>
    </source>
</evidence>
<organism evidence="3 4">
    <name type="scientific">Haloferula helveola</name>
    <dbReference type="NCBI Taxonomy" id="490095"/>
    <lineage>
        <taxon>Bacteria</taxon>
        <taxon>Pseudomonadati</taxon>
        <taxon>Verrucomicrobiota</taxon>
        <taxon>Verrucomicrobiia</taxon>
        <taxon>Verrucomicrobiales</taxon>
        <taxon>Verrucomicrobiaceae</taxon>
        <taxon>Haloferula</taxon>
    </lineage>
</organism>
<feature type="signal peptide" evidence="2">
    <location>
        <begin position="1"/>
        <end position="21"/>
    </location>
</feature>
<evidence type="ECO:0000313" key="4">
    <source>
        <dbReference type="Proteomes" id="UP001374893"/>
    </source>
</evidence>
<dbReference type="Proteomes" id="UP001374893">
    <property type="component" value="Chromosome"/>
</dbReference>
<gene>
    <name evidence="3" type="ORF">HAHE_35020</name>
</gene>
<dbReference type="EMBL" id="AP024702">
    <property type="protein sequence ID" value="BCX49594.1"/>
    <property type="molecule type" value="Genomic_DNA"/>
</dbReference>
<evidence type="ECO:0000256" key="1">
    <source>
        <dbReference type="SAM" id="MobiDB-lite"/>
    </source>
</evidence>
<sequence length="1143" mass="124958">MLLLTLLAVGLLSLSTISVRSSSQSNAMQAARANARVALTIAIGELQRAVGPDQRVTATADFAGAADGSPISSGEAPRNDTSLDRTAKGLTSFVSGTRHWTGVFVNNDTPDEIYTKTPSARAQRWLVSGAENSGDGDLDVTPAYPDCAVDPAGGVTDPTKAAVLVGENTVGSGNDRDFVAAPLIPIRANADREFYGSYAYWVADEGVKARIDMERENEDPTTYASLPAQRRGWETVEGFENYPPALADADSILPAMASIQTADLVLPVGGGLYPRQLAFHSATTDSMGVLANTLESGLRVDLSTALAGELPTTAPADAYDNYPRAGARVIPRTAFRELQHLKWDHIADFFNRGRQITSDALQVTENSGPDSAAIAPTIVDFRILFGVRMEKEGRGNNYEVSPTAKIAVSLGNPYPVPLEWDQDIELEIKNQTPLGNRPSRIWQINNTCVYIPRDGTLESGGSEKAVLNQAVFRIEKGRLEPGECRAYTIARNVVRPYDSANRRTVVDMAPFTDVSPFDFNRCVEMTTPTTVTLPKTLDVRESWQTTLVALEMRLASRGRGYNWLRRIEGFELDNGYFGPNQRRFDDRNAARLRGPVPMMLYSFQISQPGMNYLQLMPNGYEMGQRASTLRTFADFNLQATNIHAPIASYNPPPYFMESNDSQALLPFEPGGNTGTGFTRNLAFDPVNWGHSSVRGSSKTVLFAVPREFTSMAQLQHADLTSDAVTLSVGHQPGNAFGNSYATPFVRRAQVEQSRTDYVLMGSLNHSGAFQTKRIYYDMAHILNSSLWDRYFFSSIPYGGGIPENPTMVVDPGTQSSQLNNPSTVAASLMVDGAFNIHSTDKNAWKAMLASSKYFKHQAERGDLPDAAFPRSLEQPSASALPPTGMNDDSFGGYRRLTDEEIDLLAEEIVKQVRIRGPFVSLSHFVNRALADFPRERELNRCGALQMALDESGVNISMDGRRNGFKDLDAREERVRLPEKQGAPRADLDGGDLGGRPQDAERGYKDWAVTSRDNNFGAVASILADRDMLSKGGSGRGAQSEMEQGYRSTGIPSWVTQADVLQVIGPAISTRSDTFKVRACGQALDADGNLLASAYCEAVVQRHPEYLDPVDPPEARGGSLSNINQLFGRKFELVSFRWLSPDEI</sequence>
<accession>A0ABM7RIM9</accession>
<name>A0ABM7RIM9_9BACT</name>
<keyword evidence="4" id="KW-1185">Reference proteome</keyword>
<protein>
    <recommendedName>
        <fullName evidence="5">Verru_Chthon cassette protein A</fullName>
    </recommendedName>
</protein>
<keyword evidence="2" id="KW-0732">Signal</keyword>